<keyword evidence="7 9" id="KW-0472">Membrane</keyword>
<comment type="subcellular location">
    <subcellularLocation>
        <location evidence="1">Cell membrane</location>
        <topology evidence="1">Multi-pass membrane protein</topology>
    </subcellularLocation>
</comment>
<dbReference type="CDD" id="cd06582">
    <property type="entry name" value="TM_PBP1_LivH_like"/>
    <property type="match status" value="1"/>
</dbReference>
<keyword evidence="6 9" id="KW-1133">Transmembrane helix</keyword>
<reference evidence="10 11" key="1">
    <citation type="submission" date="2014-09" db="EMBL/GenBank/DDBJ databases">
        <title>Draft genome of Bradyrhizobium japonicum Is-34.</title>
        <authorList>
            <person name="Tsurumaru H."/>
            <person name="Yamakawa T."/>
            <person name="Hashimoto S."/>
            <person name="Okizaki K."/>
            <person name="Kanesaki Y."/>
            <person name="Yoshikawa H."/>
            <person name="Yajima S."/>
        </authorList>
    </citation>
    <scope>NUCLEOTIDE SEQUENCE [LARGE SCALE GENOMIC DNA]</scope>
    <source>
        <strain evidence="10 11">Is-34</strain>
    </source>
</reference>
<proteinExistence type="inferred from homology"/>
<evidence type="ECO:0000256" key="5">
    <source>
        <dbReference type="ARBA" id="ARBA00022970"/>
    </source>
</evidence>
<evidence type="ECO:0000256" key="3">
    <source>
        <dbReference type="ARBA" id="ARBA00022475"/>
    </source>
</evidence>
<feature type="transmembrane region" description="Helical" evidence="9">
    <location>
        <begin position="7"/>
        <end position="27"/>
    </location>
</feature>
<dbReference type="AlphaFoldDB" id="A0A0A3YRR9"/>
<evidence type="ECO:0000313" key="11">
    <source>
        <dbReference type="Proteomes" id="UP000030377"/>
    </source>
</evidence>
<accession>A0A0A3YRR9</accession>
<dbReference type="EMBL" id="JRPN01000020">
    <property type="protein sequence ID" value="KGT76383.1"/>
    <property type="molecule type" value="Genomic_DNA"/>
</dbReference>
<keyword evidence="3" id="KW-1003">Cell membrane</keyword>
<dbReference type="GO" id="GO:0006865">
    <property type="term" value="P:amino acid transport"/>
    <property type="evidence" value="ECO:0007669"/>
    <property type="project" value="UniProtKB-KW"/>
</dbReference>
<name>A0A0A3YRR9_BRAJP</name>
<gene>
    <name evidence="10" type="ORF">MA20_26715</name>
</gene>
<feature type="transmembrane region" description="Helical" evidence="9">
    <location>
        <begin position="134"/>
        <end position="157"/>
    </location>
</feature>
<dbReference type="STRING" id="375.BKD09_RS31105"/>
<dbReference type="InterPro" id="IPR052157">
    <property type="entry name" value="BCAA_transport_permease"/>
</dbReference>
<feature type="transmembrane region" description="Helical" evidence="9">
    <location>
        <begin position="94"/>
        <end position="113"/>
    </location>
</feature>
<keyword evidence="4 9" id="KW-0812">Transmembrane</keyword>
<dbReference type="Proteomes" id="UP000030377">
    <property type="component" value="Unassembled WGS sequence"/>
</dbReference>
<protein>
    <submittedName>
        <fullName evidence="10">Branched-chain amino acid ABC transporter permease</fullName>
    </submittedName>
</protein>
<evidence type="ECO:0000256" key="8">
    <source>
        <dbReference type="ARBA" id="ARBA00037998"/>
    </source>
</evidence>
<dbReference type="PANTHER" id="PTHR11795">
    <property type="entry name" value="BRANCHED-CHAIN AMINO ACID TRANSPORT SYSTEM PERMEASE PROTEIN LIVH"/>
    <property type="match status" value="1"/>
</dbReference>
<dbReference type="GO" id="GO:0022857">
    <property type="term" value="F:transmembrane transporter activity"/>
    <property type="evidence" value="ECO:0007669"/>
    <property type="project" value="InterPro"/>
</dbReference>
<comment type="caution">
    <text evidence="10">The sequence shown here is derived from an EMBL/GenBank/DDBJ whole genome shotgun (WGS) entry which is preliminary data.</text>
</comment>
<feature type="transmembrane region" description="Helical" evidence="9">
    <location>
        <begin position="60"/>
        <end position="82"/>
    </location>
</feature>
<evidence type="ECO:0000256" key="7">
    <source>
        <dbReference type="ARBA" id="ARBA00023136"/>
    </source>
</evidence>
<evidence type="ECO:0000256" key="6">
    <source>
        <dbReference type="ARBA" id="ARBA00022989"/>
    </source>
</evidence>
<keyword evidence="5" id="KW-0029">Amino-acid transport</keyword>
<keyword evidence="2" id="KW-0813">Transport</keyword>
<evidence type="ECO:0000256" key="1">
    <source>
        <dbReference type="ARBA" id="ARBA00004651"/>
    </source>
</evidence>
<dbReference type="GO" id="GO:0005886">
    <property type="term" value="C:plasma membrane"/>
    <property type="evidence" value="ECO:0007669"/>
    <property type="project" value="UniProtKB-SubCell"/>
</dbReference>
<feature type="transmembrane region" description="Helical" evidence="9">
    <location>
        <begin position="218"/>
        <end position="240"/>
    </location>
</feature>
<dbReference type="InterPro" id="IPR001851">
    <property type="entry name" value="ABC_transp_permease"/>
</dbReference>
<sequence>MNIAQQIINGIVLGSGYACIALGWTILLGVARLVNFAHGQLYMLGAFVTWYAITKLGLPYPLAILVAIIVLGVIGLLMQSAMMRLVMTQNLTSLMIVTLGLGYVLQGGSALIFGGNPQTLPGTLARAKIDIGPLWFTWQDVLVLVVTLLLYGAVWLFTQRTRFGSVIRAVAEDPKLAELFGINAKFVYLGVFVFECSAVALGAALVAPRSPILTSMGFNEVIMTFVVVVLGGIGSIGGALTAGLGLGLFTAFFGAFVAPAYTTAAAFALLLALLVIRPAGLATK</sequence>
<organism evidence="10 11">
    <name type="scientific">Bradyrhizobium japonicum</name>
    <dbReference type="NCBI Taxonomy" id="375"/>
    <lineage>
        <taxon>Bacteria</taxon>
        <taxon>Pseudomonadati</taxon>
        <taxon>Pseudomonadota</taxon>
        <taxon>Alphaproteobacteria</taxon>
        <taxon>Hyphomicrobiales</taxon>
        <taxon>Nitrobacteraceae</taxon>
        <taxon>Bradyrhizobium</taxon>
    </lineage>
</organism>
<evidence type="ECO:0000313" key="10">
    <source>
        <dbReference type="EMBL" id="KGT76383.1"/>
    </source>
</evidence>
<dbReference type="Pfam" id="PF02653">
    <property type="entry name" value="BPD_transp_2"/>
    <property type="match status" value="1"/>
</dbReference>
<evidence type="ECO:0000256" key="4">
    <source>
        <dbReference type="ARBA" id="ARBA00022692"/>
    </source>
</evidence>
<dbReference type="PANTHER" id="PTHR11795:SF452">
    <property type="entry name" value="ABC TRANSPORTER PERMEASE PROTEIN"/>
    <property type="match status" value="1"/>
</dbReference>
<evidence type="ECO:0000256" key="9">
    <source>
        <dbReference type="SAM" id="Phobius"/>
    </source>
</evidence>
<feature type="transmembrane region" description="Helical" evidence="9">
    <location>
        <begin position="246"/>
        <end position="276"/>
    </location>
</feature>
<evidence type="ECO:0000256" key="2">
    <source>
        <dbReference type="ARBA" id="ARBA00022448"/>
    </source>
</evidence>
<feature type="transmembrane region" description="Helical" evidence="9">
    <location>
        <begin position="186"/>
        <end position="206"/>
    </location>
</feature>
<dbReference type="RefSeq" id="WP_041957651.1">
    <property type="nucleotide sequence ID" value="NZ_JAOQNC010000001.1"/>
</dbReference>
<comment type="similarity">
    <text evidence="8">Belongs to the binding-protein-dependent transport system permease family. LivHM subfamily.</text>
</comment>